<comment type="caution">
    <text evidence="1">The sequence shown here is derived from an EMBL/GenBank/DDBJ whole genome shotgun (WGS) entry which is preliminary data.</text>
</comment>
<gene>
    <name evidence="1" type="ORF">LCGC14_1662700</name>
</gene>
<feature type="non-terminal residue" evidence="1">
    <location>
        <position position="1"/>
    </location>
</feature>
<name>A0A0F9HUB8_9ZZZZ</name>
<accession>A0A0F9HUB8</accession>
<reference evidence="1" key="1">
    <citation type="journal article" date="2015" name="Nature">
        <title>Complex archaea that bridge the gap between prokaryotes and eukaryotes.</title>
        <authorList>
            <person name="Spang A."/>
            <person name="Saw J.H."/>
            <person name="Jorgensen S.L."/>
            <person name="Zaremba-Niedzwiedzka K."/>
            <person name="Martijn J."/>
            <person name="Lind A.E."/>
            <person name="van Eijk R."/>
            <person name="Schleper C."/>
            <person name="Guy L."/>
            <person name="Ettema T.J."/>
        </authorList>
    </citation>
    <scope>NUCLEOTIDE SEQUENCE</scope>
</reference>
<proteinExistence type="predicted"/>
<organism evidence="1">
    <name type="scientific">marine sediment metagenome</name>
    <dbReference type="NCBI Taxonomy" id="412755"/>
    <lineage>
        <taxon>unclassified sequences</taxon>
        <taxon>metagenomes</taxon>
        <taxon>ecological metagenomes</taxon>
    </lineage>
</organism>
<protein>
    <submittedName>
        <fullName evidence="1">Uncharacterized protein</fullName>
    </submittedName>
</protein>
<dbReference type="AlphaFoldDB" id="A0A0F9HUB8"/>
<evidence type="ECO:0000313" key="1">
    <source>
        <dbReference type="EMBL" id="KKM18742.1"/>
    </source>
</evidence>
<sequence>AFDAMTQFFVERFGGEEALRRTISQDPVGFLTDIAAGLSAGGFILSTAGKVAKVSQITRAGQVVSKAGVVTDPIVGPLKGVAAISEKVIPGRVKSLVKSAVKFPAEKRISEVAKLKELDNLADEFITRGLKVNRTSIKNLGADIKIVQNEINTIIKAGEKRGVRIKVSEVVDGLDNLIKEIDDIPITTPDTLREARIVTSFRDKILARQKPSIITGKAIDLTPTEVQRLKVLLNKSFTPSLETSIDAIRKVAKDKIRATTKGILEDRFPELKALNENQGVMIELQTAIAKQLRTIESGRTFGVPGLVVGGIAGTGAGIIAGAGGASLGQTLAAGITFATIAFVTEKVLTSPSVQIKIANALNFANKQAARTGKLGIVTRPAFQAGRVAGVTETPQGRTQPVQ</sequence>
<dbReference type="EMBL" id="LAZR01014156">
    <property type="protein sequence ID" value="KKM18742.1"/>
    <property type="molecule type" value="Genomic_DNA"/>
</dbReference>